<accession>F3L2T9</accession>
<dbReference type="EMBL" id="AEIG01000055">
    <property type="protein sequence ID" value="EGG29407.1"/>
    <property type="molecule type" value="Genomic_DNA"/>
</dbReference>
<dbReference type="OrthoDB" id="1093513at2"/>
<dbReference type="Pfam" id="PF08747">
    <property type="entry name" value="BrxB"/>
    <property type="match status" value="1"/>
</dbReference>
<gene>
    <name evidence="1" type="ORF">IMCC3088_1863</name>
</gene>
<dbReference type="STRING" id="2518989.IMCC3088_1863"/>
<name>F3L2T9_9GAMM</name>
<evidence type="ECO:0000313" key="2">
    <source>
        <dbReference type="Proteomes" id="UP000005615"/>
    </source>
</evidence>
<dbReference type="RefSeq" id="WP_009576097.1">
    <property type="nucleotide sequence ID" value="NZ_AEIG01000055.1"/>
</dbReference>
<dbReference type="Proteomes" id="UP000005615">
    <property type="component" value="Unassembled WGS sequence"/>
</dbReference>
<protein>
    <submittedName>
        <fullName evidence="1">Uncharacterized protein</fullName>
    </submittedName>
</protein>
<proteinExistence type="predicted"/>
<dbReference type="eggNOG" id="ENOG502Z9ZE">
    <property type="taxonomic scope" value="Bacteria"/>
</dbReference>
<keyword evidence="2" id="KW-1185">Reference proteome</keyword>
<reference evidence="1 2" key="1">
    <citation type="journal article" date="2011" name="J. Bacteriol.">
        <title>Genome sequence of strain IMCC3088, a proteorhodopsin-containing marine bacterium belonging to the OM60/NOR5 clade.</title>
        <authorList>
            <person name="Jang Y."/>
            <person name="Oh H.M."/>
            <person name="Kang I."/>
            <person name="Lee K."/>
            <person name="Yang S.J."/>
            <person name="Cho J.C."/>
        </authorList>
    </citation>
    <scope>NUCLEOTIDE SEQUENCE [LARGE SCALE GENOMIC DNA]</scope>
    <source>
        <strain evidence="1 2">IMCC3088</strain>
    </source>
</reference>
<evidence type="ECO:0000313" key="1">
    <source>
        <dbReference type="EMBL" id="EGG29407.1"/>
    </source>
</evidence>
<organism evidence="1 2">
    <name type="scientific">Aequoribacter fuscus</name>
    <dbReference type="NCBI Taxonomy" id="2518989"/>
    <lineage>
        <taxon>Bacteria</taxon>
        <taxon>Pseudomonadati</taxon>
        <taxon>Pseudomonadota</taxon>
        <taxon>Gammaproteobacteria</taxon>
        <taxon>Cellvibrionales</taxon>
        <taxon>Halieaceae</taxon>
        <taxon>Aequoribacter</taxon>
    </lineage>
</organism>
<dbReference type="InterPro" id="IPR014858">
    <property type="entry name" value="BrxB"/>
</dbReference>
<comment type="caution">
    <text evidence="1">The sequence shown here is derived from an EMBL/GenBank/DDBJ whole genome shotgun (WGS) entry which is preliminary data.</text>
</comment>
<dbReference type="AlphaFoldDB" id="F3L2T9"/>
<sequence length="212" mass="24261">MNQVSNSPTRLNTVSAKNLADSQAHLLTVVSSQRFLRNEGLNNEVPFHICPFEPEISEDMNHAIKQLRNELDDKGIGVLEVNLYDLVVEILKEEGDWEWLIENELTLSREELKEELQGILDTENVLIPAIVKKMKGSAFDVMFITGVGEVFPYIRSHNILNNLQRVAKEQPTLMFFPGKYQHSLASGASLRLFNKLQDDKYYRAFNILDRAN</sequence>